<keyword evidence="2" id="KW-0812">Transmembrane</keyword>
<dbReference type="AlphaFoldDB" id="A0AAJ0GA63"/>
<keyword evidence="2" id="KW-1133">Transmembrane helix</keyword>
<dbReference type="Proteomes" id="UP001271007">
    <property type="component" value="Unassembled WGS sequence"/>
</dbReference>
<feature type="transmembrane region" description="Helical" evidence="2">
    <location>
        <begin position="488"/>
        <end position="512"/>
    </location>
</feature>
<comment type="caution">
    <text evidence="3">The sequence shown here is derived from an EMBL/GenBank/DDBJ whole genome shotgun (WGS) entry which is preliminary data.</text>
</comment>
<evidence type="ECO:0000256" key="2">
    <source>
        <dbReference type="SAM" id="Phobius"/>
    </source>
</evidence>
<feature type="compositionally biased region" description="Polar residues" evidence="1">
    <location>
        <begin position="159"/>
        <end position="170"/>
    </location>
</feature>
<reference evidence="3" key="1">
    <citation type="submission" date="2023-04" db="EMBL/GenBank/DDBJ databases">
        <title>Black Yeasts Isolated from many extreme environments.</title>
        <authorList>
            <person name="Coleine C."/>
            <person name="Stajich J.E."/>
            <person name="Selbmann L."/>
        </authorList>
    </citation>
    <scope>NUCLEOTIDE SEQUENCE</scope>
    <source>
        <strain evidence="3">CCFEE 5312</strain>
    </source>
</reference>
<proteinExistence type="predicted"/>
<feature type="region of interest" description="Disordered" evidence="1">
    <location>
        <begin position="1"/>
        <end position="111"/>
    </location>
</feature>
<evidence type="ECO:0000313" key="4">
    <source>
        <dbReference type="Proteomes" id="UP001271007"/>
    </source>
</evidence>
<protein>
    <recommendedName>
        <fullName evidence="5">Integral membrane protein</fullName>
    </recommendedName>
</protein>
<organism evidence="3 4">
    <name type="scientific">Extremus antarcticus</name>
    <dbReference type="NCBI Taxonomy" id="702011"/>
    <lineage>
        <taxon>Eukaryota</taxon>
        <taxon>Fungi</taxon>
        <taxon>Dikarya</taxon>
        <taxon>Ascomycota</taxon>
        <taxon>Pezizomycotina</taxon>
        <taxon>Dothideomycetes</taxon>
        <taxon>Dothideomycetidae</taxon>
        <taxon>Mycosphaerellales</taxon>
        <taxon>Extremaceae</taxon>
        <taxon>Extremus</taxon>
    </lineage>
</organism>
<feature type="compositionally biased region" description="Basic and acidic residues" evidence="1">
    <location>
        <begin position="92"/>
        <end position="111"/>
    </location>
</feature>
<feature type="transmembrane region" description="Helical" evidence="2">
    <location>
        <begin position="415"/>
        <end position="435"/>
    </location>
</feature>
<feature type="compositionally biased region" description="Basic and acidic residues" evidence="1">
    <location>
        <begin position="14"/>
        <end position="26"/>
    </location>
</feature>
<feature type="region of interest" description="Disordered" evidence="1">
    <location>
        <begin position="148"/>
        <end position="170"/>
    </location>
</feature>
<keyword evidence="4" id="KW-1185">Reference proteome</keyword>
<feature type="transmembrane region" description="Helical" evidence="2">
    <location>
        <begin position="273"/>
        <end position="291"/>
    </location>
</feature>
<evidence type="ECO:0008006" key="5">
    <source>
        <dbReference type="Google" id="ProtNLM"/>
    </source>
</evidence>
<feature type="compositionally biased region" description="Polar residues" evidence="1">
    <location>
        <begin position="76"/>
        <end position="91"/>
    </location>
</feature>
<keyword evidence="2" id="KW-0472">Membrane</keyword>
<evidence type="ECO:0000256" key="1">
    <source>
        <dbReference type="SAM" id="MobiDB-lite"/>
    </source>
</evidence>
<evidence type="ECO:0000313" key="3">
    <source>
        <dbReference type="EMBL" id="KAK3055225.1"/>
    </source>
</evidence>
<sequence>MDSARGSVGWAHVDPFEADREEDNQRHHQPATVQEARDEDSQRNDIAPATQEDSDSNHVAFMTSSQDGRGDGENTAEANQETARSSGSQDTIEPKKEHAGSSSEGFREKVKTAAHEAKFTLQNMRATAPAKGFNPTSVRMHVRFKGSEDDAAAGDDSGTRPSPSRTQTDFNVLWRSRDNRKGRGSIAVPHRPSLEKTDSHIHIGKQLKSIKEIFRGIFKMATTFPYWNLAFWSGWAYAWGSVLFIISATWSWVPQQYPDIEYNEGLETYGVPLTTFFGVLLYQLGATTSYLEAVNDGSFHGSAMRRLLAGHEDEEKKLADEKIHDFFAHAIPHPHKHKARKQAEEFANSVDPEAGWRTRDIRERPGSIYPIGMAPAPRRAAVDFGEAEEGESSEYMVFRYWPTWQSLRTHHAYEIGYLACSIQGVGVTLFGWTGIALLPGVFDHLGGRWGELGAYWIPQMIASLCFIIASVMFTLETQRNWWRPQPNVLGWWIGFVATLGSIGFELCAVFGAPDKDWSSKQSSLSSMWGSTCFLISSLLQWYEAVNKHEFAELLTEPGEMKSYQIHPI</sequence>
<accession>A0AAJ0GA63</accession>
<feature type="transmembrane region" description="Helical" evidence="2">
    <location>
        <begin position="455"/>
        <end position="476"/>
    </location>
</feature>
<gene>
    <name evidence="3" type="ORF">LTR09_003778</name>
</gene>
<feature type="transmembrane region" description="Helical" evidence="2">
    <location>
        <begin position="229"/>
        <end position="253"/>
    </location>
</feature>
<name>A0AAJ0GA63_9PEZI</name>
<dbReference type="EMBL" id="JAWDJX010000009">
    <property type="protein sequence ID" value="KAK3055225.1"/>
    <property type="molecule type" value="Genomic_DNA"/>
</dbReference>